<gene>
    <name evidence="5" type="ORF">B0J13DRAFT_482641</name>
</gene>
<sequence length="152" mass="17675">MSQSNSWKWSMYPKLHTNVSRLLKEDGLQFEFHGIDDDKTCIEKYDTNVMGRFTCNNHKCSSNGWPSMKIAITIRMYPGNRYNARVYSQRCRACNTPSRPFLDKKSYADRVAYRIKKWNGVDVDPPHYSGDPRGDHEKDLCEGCRAGHCSQR</sequence>
<keyword evidence="1" id="KW-0479">Metal-binding</keyword>
<comment type="caution">
    <text evidence="5">The sequence shown here is derived from an EMBL/GenBank/DDBJ whole genome shotgun (WGS) entry which is preliminary data.</text>
</comment>
<feature type="domain" description="3CxxC-type" evidence="4">
    <location>
        <begin position="48"/>
        <end position="147"/>
    </location>
</feature>
<evidence type="ECO:0000256" key="3">
    <source>
        <dbReference type="ARBA" id="ARBA00022833"/>
    </source>
</evidence>
<dbReference type="AlphaFoldDB" id="A0A9P9INR7"/>
<accession>A0A9P9INR7</accession>
<organism evidence="5 6">
    <name type="scientific">Dactylonectria estremocensis</name>
    <dbReference type="NCBI Taxonomy" id="1079267"/>
    <lineage>
        <taxon>Eukaryota</taxon>
        <taxon>Fungi</taxon>
        <taxon>Dikarya</taxon>
        <taxon>Ascomycota</taxon>
        <taxon>Pezizomycotina</taxon>
        <taxon>Sordariomycetes</taxon>
        <taxon>Hypocreomycetidae</taxon>
        <taxon>Hypocreales</taxon>
        <taxon>Nectriaceae</taxon>
        <taxon>Dactylonectria</taxon>
    </lineage>
</organism>
<dbReference type="GO" id="GO:0008270">
    <property type="term" value="F:zinc ion binding"/>
    <property type="evidence" value="ECO:0007669"/>
    <property type="project" value="UniProtKB-KW"/>
</dbReference>
<dbReference type="EMBL" id="JAGMUU010000021">
    <property type="protein sequence ID" value="KAH7129378.1"/>
    <property type="molecule type" value="Genomic_DNA"/>
</dbReference>
<reference evidence="5" key="1">
    <citation type="journal article" date="2021" name="Nat. Commun.">
        <title>Genetic determinants of endophytism in the Arabidopsis root mycobiome.</title>
        <authorList>
            <person name="Mesny F."/>
            <person name="Miyauchi S."/>
            <person name="Thiergart T."/>
            <person name="Pickel B."/>
            <person name="Atanasova L."/>
            <person name="Karlsson M."/>
            <person name="Huettel B."/>
            <person name="Barry K.W."/>
            <person name="Haridas S."/>
            <person name="Chen C."/>
            <person name="Bauer D."/>
            <person name="Andreopoulos W."/>
            <person name="Pangilinan J."/>
            <person name="LaButti K."/>
            <person name="Riley R."/>
            <person name="Lipzen A."/>
            <person name="Clum A."/>
            <person name="Drula E."/>
            <person name="Henrissat B."/>
            <person name="Kohler A."/>
            <person name="Grigoriev I.V."/>
            <person name="Martin F.M."/>
            <person name="Hacquard S."/>
        </authorList>
    </citation>
    <scope>NUCLEOTIDE SEQUENCE</scope>
    <source>
        <strain evidence="5">MPI-CAGE-AT-0021</strain>
    </source>
</reference>
<dbReference type="Pfam" id="PF13695">
    <property type="entry name" value="Zn_ribbon_3CxxC"/>
    <property type="match status" value="1"/>
</dbReference>
<evidence type="ECO:0000256" key="2">
    <source>
        <dbReference type="ARBA" id="ARBA00022771"/>
    </source>
</evidence>
<keyword evidence="2" id="KW-0863">Zinc-finger</keyword>
<name>A0A9P9INR7_9HYPO</name>
<keyword evidence="6" id="KW-1185">Reference proteome</keyword>
<dbReference type="InterPro" id="IPR027377">
    <property type="entry name" value="ZAR1/RTP1-5-like_Znf-3CxxC"/>
</dbReference>
<evidence type="ECO:0000259" key="4">
    <source>
        <dbReference type="SMART" id="SM01328"/>
    </source>
</evidence>
<dbReference type="SMART" id="SM01328">
    <property type="entry name" value="zf-3CxxC"/>
    <property type="match status" value="1"/>
</dbReference>
<keyword evidence="3" id="KW-0862">Zinc</keyword>
<feature type="non-terminal residue" evidence="5">
    <location>
        <position position="152"/>
    </location>
</feature>
<evidence type="ECO:0000256" key="1">
    <source>
        <dbReference type="ARBA" id="ARBA00022723"/>
    </source>
</evidence>
<evidence type="ECO:0000313" key="5">
    <source>
        <dbReference type="EMBL" id="KAH7129378.1"/>
    </source>
</evidence>
<protein>
    <submittedName>
        <fullName evidence="5">Zinc-binding domain-containing protein</fullName>
    </submittedName>
</protein>
<proteinExistence type="predicted"/>
<dbReference type="OrthoDB" id="8121437at2759"/>
<evidence type="ECO:0000313" key="6">
    <source>
        <dbReference type="Proteomes" id="UP000717696"/>
    </source>
</evidence>
<dbReference type="Proteomes" id="UP000717696">
    <property type="component" value="Unassembled WGS sequence"/>
</dbReference>